<evidence type="ECO:0000256" key="10">
    <source>
        <dbReference type="ARBA" id="ARBA00023139"/>
    </source>
</evidence>
<keyword evidence="12" id="KW-0325">Glycoprotein</keyword>
<dbReference type="InParanoid" id="A0A672QXR2"/>
<dbReference type="SUPFAM" id="SSF58069">
    <property type="entry name" value="Virus ectodomain"/>
    <property type="match status" value="1"/>
</dbReference>
<evidence type="ECO:0000256" key="14">
    <source>
        <dbReference type="SAM" id="Phobius"/>
    </source>
</evidence>
<reference evidence="15" key="1">
    <citation type="submission" date="2025-08" db="UniProtKB">
        <authorList>
            <consortium name="Ensembl"/>
        </authorList>
    </citation>
    <scope>IDENTIFICATION</scope>
</reference>
<evidence type="ECO:0000256" key="11">
    <source>
        <dbReference type="ARBA" id="ARBA00023157"/>
    </source>
</evidence>
<evidence type="ECO:0000256" key="13">
    <source>
        <dbReference type="ARBA" id="ARBA00023288"/>
    </source>
</evidence>
<dbReference type="Ensembl" id="ENSSGRT00000086271.1">
    <property type="protein sequence ID" value="ENSSGRP00000081023.1"/>
    <property type="gene ID" value="ENSSGRG00000040997.1"/>
</dbReference>
<feature type="transmembrane region" description="Helical" evidence="14">
    <location>
        <begin position="216"/>
        <end position="242"/>
    </location>
</feature>
<evidence type="ECO:0000256" key="7">
    <source>
        <dbReference type="ARBA" id="ARBA00022870"/>
    </source>
</evidence>
<keyword evidence="9 14" id="KW-0472">Membrane</keyword>
<evidence type="ECO:0000256" key="2">
    <source>
        <dbReference type="ARBA" id="ARBA00004531"/>
    </source>
</evidence>
<evidence type="ECO:0000256" key="5">
    <source>
        <dbReference type="ARBA" id="ARBA00022581"/>
    </source>
</evidence>
<keyword evidence="6 14" id="KW-0812">Transmembrane</keyword>
<evidence type="ECO:0000256" key="6">
    <source>
        <dbReference type="ARBA" id="ARBA00022692"/>
    </source>
</evidence>
<dbReference type="Proteomes" id="UP000472262">
    <property type="component" value="Unassembled WGS sequence"/>
</dbReference>
<evidence type="ECO:0000256" key="8">
    <source>
        <dbReference type="ARBA" id="ARBA00022989"/>
    </source>
</evidence>
<evidence type="ECO:0000256" key="4">
    <source>
        <dbReference type="ARBA" id="ARBA00022511"/>
    </source>
</evidence>
<evidence type="ECO:0000256" key="12">
    <source>
        <dbReference type="ARBA" id="ARBA00023180"/>
    </source>
</evidence>
<reference evidence="15" key="2">
    <citation type="submission" date="2025-09" db="UniProtKB">
        <authorList>
            <consortium name="Ensembl"/>
        </authorList>
    </citation>
    <scope>IDENTIFICATION</scope>
</reference>
<keyword evidence="11" id="KW-1015">Disulfide bond</keyword>
<keyword evidence="16" id="KW-1185">Reference proteome</keyword>
<evidence type="ECO:0000313" key="16">
    <source>
        <dbReference type="Proteomes" id="UP000472262"/>
    </source>
</evidence>
<proteinExistence type="predicted"/>
<dbReference type="InterPro" id="IPR018154">
    <property type="entry name" value="TLV/ENV_coat_polyprotein"/>
</dbReference>
<protein>
    <submittedName>
        <fullName evidence="15">Uncharacterized protein</fullName>
    </submittedName>
</protein>
<keyword evidence="10" id="KW-0564">Palmitate</keyword>
<evidence type="ECO:0000256" key="3">
    <source>
        <dbReference type="ARBA" id="ARBA00004563"/>
    </source>
</evidence>
<comment type="subcellular location">
    <subcellularLocation>
        <location evidence="1">Host cell membrane</location>
        <topology evidence="1">Single-pass type I membrane protein</topology>
    </subcellularLocation>
    <subcellularLocation>
        <location evidence="2">Host endomembrane system</location>
        <topology evidence="2">Peripheral membrane protein</topology>
    </subcellularLocation>
    <subcellularLocation>
        <location evidence="3">Virion membrane</location>
        <topology evidence="3">Single-pass type I membrane protein</topology>
    </subcellularLocation>
</comment>
<keyword evidence="13" id="KW-0449">Lipoprotein</keyword>
<keyword evidence="7" id="KW-1043">Host membrane</keyword>
<keyword evidence="5" id="KW-0945">Host-virus interaction</keyword>
<dbReference type="AlphaFoldDB" id="A0A672QXR2"/>
<evidence type="ECO:0000256" key="1">
    <source>
        <dbReference type="ARBA" id="ARBA00004402"/>
    </source>
</evidence>
<dbReference type="PANTHER" id="PTHR10424:SF81">
    <property type="entry name" value="ERVV2 PROTEIN"/>
    <property type="match status" value="1"/>
</dbReference>
<dbReference type="PANTHER" id="PTHR10424">
    <property type="entry name" value="VIRAL ENVELOPE PROTEIN"/>
    <property type="match status" value="1"/>
</dbReference>
<accession>A0A672QXR2</accession>
<evidence type="ECO:0000256" key="9">
    <source>
        <dbReference type="ARBA" id="ARBA00023136"/>
    </source>
</evidence>
<keyword evidence="4" id="KW-1032">Host cell membrane</keyword>
<name>A0A672QXR2_SINGR</name>
<evidence type="ECO:0000313" key="15">
    <source>
        <dbReference type="Ensembl" id="ENSSGRP00000081023.1"/>
    </source>
</evidence>
<dbReference type="Pfam" id="PF00429">
    <property type="entry name" value="TLV_coat"/>
    <property type="match status" value="1"/>
</dbReference>
<dbReference type="OMA" id="CTFISAN"/>
<sequence length="285" mass="32349">MGICQSVKFVPRITLEKEHLLPLATYQSQKVHSNTVTVIEGELNEINQTQLKRHRVKRAYEADPEVYLDVIGQPRGIPEKYKARSEIKSGFESILVWITPNKNLEWINYIYYNQQRFINYTDNALDALGQQLGPTSKMTWQNTQALNWLLAEKGGVCVMFGSECCTYIPNNTAPDGSFTKAMEKLKNLREEVTKNAGADMQNWDWFNSFFGSWGQWLTRVGIIIGIAVVVFLLLFCCIMPFIRSMLANAAAKQMINVSVKPAGVDIGWTNMYTVGPGLDELDDFE</sequence>
<keyword evidence="8 14" id="KW-1133">Transmembrane helix</keyword>
<dbReference type="Gene3D" id="1.10.287.210">
    <property type="match status" value="1"/>
</dbReference>
<organism evidence="15 16">
    <name type="scientific">Sinocyclocheilus grahami</name>
    <name type="common">Dianchi golden-line fish</name>
    <name type="synonym">Barbus grahami</name>
    <dbReference type="NCBI Taxonomy" id="75366"/>
    <lineage>
        <taxon>Eukaryota</taxon>
        <taxon>Metazoa</taxon>
        <taxon>Chordata</taxon>
        <taxon>Craniata</taxon>
        <taxon>Vertebrata</taxon>
        <taxon>Euteleostomi</taxon>
        <taxon>Actinopterygii</taxon>
        <taxon>Neopterygii</taxon>
        <taxon>Teleostei</taxon>
        <taxon>Ostariophysi</taxon>
        <taxon>Cypriniformes</taxon>
        <taxon>Cyprinidae</taxon>
        <taxon>Cyprininae</taxon>
        <taxon>Sinocyclocheilus</taxon>
    </lineage>
</organism>